<dbReference type="AlphaFoldDB" id="A0AA38GJ55"/>
<evidence type="ECO:0000256" key="1">
    <source>
        <dbReference type="SAM" id="MobiDB-lite"/>
    </source>
</evidence>
<evidence type="ECO:0000313" key="3">
    <source>
        <dbReference type="Proteomes" id="UP000824469"/>
    </source>
</evidence>
<feature type="region of interest" description="Disordered" evidence="1">
    <location>
        <begin position="58"/>
        <end position="94"/>
    </location>
</feature>
<name>A0AA38GJ55_TAXCH</name>
<sequence>IEAGPMGEGPEMEKGVAAEVEGKNVETRGGGMERIAKEVSTGGRETTVAEDIGRELSSEMREEMEGERSVREEKIDEEAGGRVEDGGEDTTKGM</sequence>
<dbReference type="Proteomes" id="UP000824469">
    <property type="component" value="Unassembled WGS sequence"/>
</dbReference>
<accession>A0AA38GJ55</accession>
<feature type="compositionally biased region" description="Basic and acidic residues" evidence="1">
    <location>
        <begin position="11"/>
        <end position="26"/>
    </location>
</feature>
<comment type="caution">
    <text evidence="2">The sequence shown here is derived from an EMBL/GenBank/DDBJ whole genome shotgun (WGS) entry which is preliminary data.</text>
</comment>
<gene>
    <name evidence="2" type="ORF">KI387_004445</name>
</gene>
<keyword evidence="3" id="KW-1185">Reference proteome</keyword>
<proteinExistence type="predicted"/>
<feature type="non-terminal residue" evidence="2">
    <location>
        <position position="94"/>
    </location>
</feature>
<reference evidence="2 3" key="1">
    <citation type="journal article" date="2021" name="Nat. Plants">
        <title>The Taxus genome provides insights into paclitaxel biosynthesis.</title>
        <authorList>
            <person name="Xiong X."/>
            <person name="Gou J."/>
            <person name="Liao Q."/>
            <person name="Li Y."/>
            <person name="Zhou Q."/>
            <person name="Bi G."/>
            <person name="Li C."/>
            <person name="Du R."/>
            <person name="Wang X."/>
            <person name="Sun T."/>
            <person name="Guo L."/>
            <person name="Liang H."/>
            <person name="Lu P."/>
            <person name="Wu Y."/>
            <person name="Zhang Z."/>
            <person name="Ro D.K."/>
            <person name="Shang Y."/>
            <person name="Huang S."/>
            <person name="Yan J."/>
        </authorList>
    </citation>
    <scope>NUCLEOTIDE SEQUENCE [LARGE SCALE GENOMIC DNA]</scope>
    <source>
        <strain evidence="2">Ta-2019</strain>
    </source>
</reference>
<dbReference type="EMBL" id="JAHRHJ020000002">
    <property type="protein sequence ID" value="KAH9324267.1"/>
    <property type="molecule type" value="Genomic_DNA"/>
</dbReference>
<organism evidence="2 3">
    <name type="scientific">Taxus chinensis</name>
    <name type="common">Chinese yew</name>
    <name type="synonym">Taxus wallichiana var. chinensis</name>
    <dbReference type="NCBI Taxonomy" id="29808"/>
    <lineage>
        <taxon>Eukaryota</taxon>
        <taxon>Viridiplantae</taxon>
        <taxon>Streptophyta</taxon>
        <taxon>Embryophyta</taxon>
        <taxon>Tracheophyta</taxon>
        <taxon>Spermatophyta</taxon>
        <taxon>Pinopsida</taxon>
        <taxon>Pinidae</taxon>
        <taxon>Conifers II</taxon>
        <taxon>Cupressales</taxon>
        <taxon>Taxaceae</taxon>
        <taxon>Taxus</taxon>
    </lineage>
</organism>
<feature type="region of interest" description="Disordered" evidence="1">
    <location>
        <begin position="1"/>
        <end position="30"/>
    </location>
</feature>
<evidence type="ECO:0000313" key="2">
    <source>
        <dbReference type="EMBL" id="KAH9324267.1"/>
    </source>
</evidence>
<protein>
    <submittedName>
        <fullName evidence="2">Uncharacterized protein</fullName>
    </submittedName>
</protein>
<feature type="non-terminal residue" evidence="2">
    <location>
        <position position="1"/>
    </location>
</feature>